<dbReference type="InterPro" id="IPR050610">
    <property type="entry name" value="APOBEC_Cyt_Deaminase"/>
</dbReference>
<dbReference type="Gene3D" id="3.40.140.10">
    <property type="entry name" value="Cytidine Deaminase, domain 2"/>
    <property type="match status" value="1"/>
</dbReference>
<proteinExistence type="inferred from homology"/>
<dbReference type="GO" id="GO:0003723">
    <property type="term" value="F:RNA binding"/>
    <property type="evidence" value="ECO:0007669"/>
    <property type="project" value="TreeGrafter"/>
</dbReference>
<comment type="cofactor">
    <cofactor evidence="1">
        <name>Zn(2+)</name>
        <dbReference type="ChEBI" id="CHEBI:29105"/>
    </cofactor>
</comment>
<evidence type="ECO:0000256" key="15">
    <source>
        <dbReference type="ARBA" id="ARBA00023242"/>
    </source>
</evidence>
<evidence type="ECO:0000256" key="1">
    <source>
        <dbReference type="ARBA" id="ARBA00001947"/>
    </source>
</evidence>
<evidence type="ECO:0000256" key="16">
    <source>
        <dbReference type="ARBA" id="ARBA00029489"/>
    </source>
</evidence>
<feature type="domain" description="CMP/dCMP-type deaminase" evidence="19">
    <location>
        <begin position="26"/>
        <end position="138"/>
    </location>
</feature>
<dbReference type="Pfam" id="PF18782">
    <property type="entry name" value="NAD2"/>
    <property type="match status" value="1"/>
</dbReference>
<reference evidence="20 21" key="1">
    <citation type="journal article" date="2020" name="Nature">
        <title>Six reference-quality genomes reveal evolution of bat adaptations.</title>
        <authorList>
            <person name="Jebb D."/>
            <person name="Huang Z."/>
            <person name="Pippel M."/>
            <person name="Hughes G.M."/>
            <person name="Lavrichenko K."/>
            <person name="Devanna P."/>
            <person name="Winkler S."/>
            <person name="Jermiin L.S."/>
            <person name="Skirmuntt E.C."/>
            <person name="Katzourakis A."/>
            <person name="Burkitt-Gray L."/>
            <person name="Ray D.A."/>
            <person name="Sullivan K.A.M."/>
            <person name="Roscito J.G."/>
            <person name="Kirilenko B.M."/>
            <person name="Davalos L.M."/>
            <person name="Corthals A.P."/>
            <person name="Power M.L."/>
            <person name="Jones G."/>
            <person name="Ransome R.D."/>
            <person name="Dechmann D.K.N."/>
            <person name="Locatelli A.G."/>
            <person name="Puechmaille S.J."/>
            <person name="Fedrigo O."/>
            <person name="Jarvis E.D."/>
            <person name="Hiller M."/>
            <person name="Vernes S.C."/>
            <person name="Myers E.W."/>
            <person name="Teeling E.C."/>
        </authorList>
    </citation>
    <scope>NUCLEOTIDE SEQUENCE [LARGE SCALE GENOMIC DNA]</scope>
    <source>
        <strain evidence="20">Bat1K_MPI-CBG_1</strain>
    </source>
</reference>
<keyword evidence="6" id="KW-0963">Cytoplasm</keyword>
<keyword evidence="20" id="KW-0449">Lipoprotein</keyword>
<keyword evidence="11" id="KW-0378">Hydrolase</keyword>
<evidence type="ECO:0000313" key="21">
    <source>
        <dbReference type="Proteomes" id="UP000664940"/>
    </source>
</evidence>
<dbReference type="GO" id="GO:0008270">
    <property type="term" value="F:zinc ion binding"/>
    <property type="evidence" value="ECO:0007669"/>
    <property type="project" value="InterPro"/>
</dbReference>
<comment type="similarity">
    <text evidence="4">Belongs to the cytidine and deoxycytidylate deaminase family.</text>
</comment>
<evidence type="ECO:0000256" key="11">
    <source>
        <dbReference type="ARBA" id="ARBA00022801"/>
    </source>
</evidence>
<evidence type="ECO:0000256" key="14">
    <source>
        <dbReference type="ARBA" id="ARBA00023118"/>
    </source>
</evidence>
<dbReference type="GO" id="GO:0070383">
    <property type="term" value="P:DNA cytosine deamination"/>
    <property type="evidence" value="ECO:0007669"/>
    <property type="project" value="TreeGrafter"/>
</dbReference>
<dbReference type="Proteomes" id="UP000664940">
    <property type="component" value="Unassembled WGS sequence"/>
</dbReference>
<keyword evidence="7" id="KW-0597">Phosphoprotein</keyword>
<comment type="subcellular location">
    <subcellularLocation>
        <location evidence="3">Cytoplasm</location>
        <location evidence="3">P-body</location>
    </subcellularLocation>
    <subcellularLocation>
        <location evidence="2">Nucleus</location>
    </subcellularLocation>
</comment>
<evidence type="ECO:0000256" key="10">
    <source>
        <dbReference type="ARBA" id="ARBA00022737"/>
    </source>
</evidence>
<evidence type="ECO:0000256" key="3">
    <source>
        <dbReference type="ARBA" id="ARBA00004201"/>
    </source>
</evidence>
<keyword evidence="9" id="KW-0479">Metal-binding</keyword>
<keyword evidence="15" id="KW-0539">Nucleus</keyword>
<keyword evidence="14" id="KW-0051">Antiviral defense</keyword>
<evidence type="ECO:0000313" key="20">
    <source>
        <dbReference type="EMBL" id="KAF6117364.1"/>
    </source>
</evidence>
<evidence type="ECO:0000256" key="18">
    <source>
        <dbReference type="ARBA" id="ARBA00049114"/>
    </source>
</evidence>
<evidence type="ECO:0000256" key="2">
    <source>
        <dbReference type="ARBA" id="ARBA00004123"/>
    </source>
</evidence>
<dbReference type="GO" id="GO:0005634">
    <property type="term" value="C:nucleus"/>
    <property type="evidence" value="ECO:0007669"/>
    <property type="project" value="UniProtKB-SubCell"/>
</dbReference>
<evidence type="ECO:0000256" key="13">
    <source>
        <dbReference type="ARBA" id="ARBA00022859"/>
    </source>
</evidence>
<evidence type="ECO:0000256" key="8">
    <source>
        <dbReference type="ARBA" id="ARBA00022588"/>
    </source>
</evidence>
<dbReference type="GO" id="GO:0004126">
    <property type="term" value="F:cytidine deaminase activity"/>
    <property type="evidence" value="ECO:0007669"/>
    <property type="project" value="TreeGrafter"/>
</dbReference>
<protein>
    <recommendedName>
        <fullName evidence="5">DNA dC-&gt;dU-editing enzyme APOBEC-3G</fullName>
        <ecNumber evidence="16">3.5.4.38</ecNumber>
    </recommendedName>
    <alternativeName>
        <fullName evidence="17">Deoxycytidine deaminase</fullName>
    </alternativeName>
</protein>
<dbReference type="SUPFAM" id="SSF53927">
    <property type="entry name" value="Cytidine deaminase-like"/>
    <property type="match status" value="1"/>
</dbReference>
<dbReference type="PANTHER" id="PTHR13857:SF20">
    <property type="entry name" value="DNA DC-DU-EDITING ENZYME APOBEC-3G"/>
    <property type="match status" value="1"/>
</dbReference>
<organism evidence="20 21">
    <name type="scientific">Phyllostomus discolor</name>
    <name type="common">pale spear-nosed bat</name>
    <dbReference type="NCBI Taxonomy" id="89673"/>
    <lineage>
        <taxon>Eukaryota</taxon>
        <taxon>Metazoa</taxon>
        <taxon>Chordata</taxon>
        <taxon>Craniata</taxon>
        <taxon>Vertebrata</taxon>
        <taxon>Euteleostomi</taxon>
        <taxon>Mammalia</taxon>
        <taxon>Eutheria</taxon>
        <taxon>Laurasiatheria</taxon>
        <taxon>Chiroptera</taxon>
        <taxon>Yangochiroptera</taxon>
        <taxon>Phyllostomidae</taxon>
        <taxon>Phyllostominae</taxon>
        <taxon>Phyllostomus</taxon>
    </lineage>
</organism>
<evidence type="ECO:0000256" key="7">
    <source>
        <dbReference type="ARBA" id="ARBA00022553"/>
    </source>
</evidence>
<keyword evidence="8" id="KW-0399">Innate immunity</keyword>
<evidence type="ECO:0000256" key="6">
    <source>
        <dbReference type="ARBA" id="ARBA00022490"/>
    </source>
</evidence>
<dbReference type="InterPro" id="IPR016192">
    <property type="entry name" value="APOBEC/CMP_deaminase_Zn-bd"/>
</dbReference>
<dbReference type="InterPro" id="IPR016193">
    <property type="entry name" value="Cytidine_deaminase-like"/>
</dbReference>
<evidence type="ECO:0000259" key="19">
    <source>
        <dbReference type="PROSITE" id="PS51747"/>
    </source>
</evidence>
<accession>A0A834EHQ0</accession>
<dbReference type="GO" id="GO:0016554">
    <property type="term" value="P:cytidine to uridine editing"/>
    <property type="evidence" value="ECO:0007669"/>
    <property type="project" value="TreeGrafter"/>
</dbReference>
<dbReference type="PANTHER" id="PTHR13857">
    <property type="entry name" value="MRNA EDITING ENZYME"/>
    <property type="match status" value="1"/>
</dbReference>
<dbReference type="GO" id="GO:0000932">
    <property type="term" value="C:P-body"/>
    <property type="evidence" value="ECO:0007669"/>
    <property type="project" value="UniProtKB-SubCell"/>
</dbReference>
<evidence type="ECO:0000256" key="9">
    <source>
        <dbReference type="ARBA" id="ARBA00022723"/>
    </source>
</evidence>
<dbReference type="GO" id="GO:0045087">
    <property type="term" value="P:innate immune response"/>
    <property type="evidence" value="ECO:0007669"/>
    <property type="project" value="UniProtKB-KW"/>
</dbReference>
<dbReference type="EC" id="3.5.4.38" evidence="16"/>
<keyword evidence="12" id="KW-0862">Zinc</keyword>
<gene>
    <name evidence="20" type="ORF">HJG60_000827</name>
</gene>
<evidence type="ECO:0000256" key="12">
    <source>
        <dbReference type="ARBA" id="ARBA00022833"/>
    </source>
</evidence>
<comment type="caution">
    <text evidence="20">The sequence shown here is derived from an EMBL/GenBank/DDBJ whole genome shotgun (WGS) entry which is preliminary data.</text>
</comment>
<dbReference type="PROSITE" id="PS00903">
    <property type="entry name" value="CYT_DCMP_DEAMINASES_1"/>
    <property type="match status" value="1"/>
</dbReference>
<dbReference type="GO" id="GO:0051607">
    <property type="term" value="P:defense response to virus"/>
    <property type="evidence" value="ECO:0007669"/>
    <property type="project" value="UniProtKB-KW"/>
</dbReference>
<dbReference type="InterPro" id="IPR002125">
    <property type="entry name" value="CMP_dCMP_dom"/>
</dbReference>
<keyword evidence="10" id="KW-0677">Repeat</keyword>
<dbReference type="PROSITE" id="PS51747">
    <property type="entry name" value="CYT_DCMP_DEAMINASES_2"/>
    <property type="match status" value="1"/>
</dbReference>
<evidence type="ECO:0000256" key="17">
    <source>
        <dbReference type="ARBA" id="ARBA00032972"/>
    </source>
</evidence>
<comment type="catalytic activity">
    <reaction evidence="18">
        <text>a 2'-deoxycytidine in single-stranded DNA + H2O + H(+) = a 2'-deoxyuridine in single-stranded DNA + NH4(+)</text>
        <dbReference type="Rhea" id="RHEA:50948"/>
        <dbReference type="Rhea" id="RHEA-COMP:12846"/>
        <dbReference type="Rhea" id="RHEA-COMP:12847"/>
        <dbReference type="ChEBI" id="CHEBI:15377"/>
        <dbReference type="ChEBI" id="CHEBI:15378"/>
        <dbReference type="ChEBI" id="CHEBI:28938"/>
        <dbReference type="ChEBI" id="CHEBI:85452"/>
        <dbReference type="ChEBI" id="CHEBI:133902"/>
        <dbReference type="EC" id="3.5.4.38"/>
    </reaction>
</comment>
<dbReference type="EMBL" id="JABVXQ010000003">
    <property type="protein sequence ID" value="KAF6117364.1"/>
    <property type="molecule type" value="Genomic_DNA"/>
</dbReference>
<evidence type="ECO:0000256" key="5">
    <source>
        <dbReference type="ARBA" id="ARBA00020239"/>
    </source>
</evidence>
<dbReference type="AlphaFoldDB" id="A0A834EHQ0"/>
<name>A0A834EHQ0_9CHIR</name>
<dbReference type="CDD" id="cd01283">
    <property type="entry name" value="cytidine_deaminase"/>
    <property type="match status" value="1"/>
</dbReference>
<evidence type="ECO:0000256" key="4">
    <source>
        <dbReference type="ARBA" id="ARBA00006576"/>
    </source>
</evidence>
<sequence length="207" mass="23689">MEAGPAPVVRPRMDTGTFTNNFGPHMPNETYLCYEVEQPEGDSSIPEDQLKGFLRNQAFNTPGGRRHAELCFLDRIRSWGLDRSKHYSITVFISWSPCHSCALGLVGFLRENSLVSLRIFAARIYTYSLRYEDGLRQLQEAGAQISIMDIPEYEHCWDTFVDHQDEAFEPGDDLPVHIQKESQMLDNILKIQGSEDEFHLSKQVCCL</sequence>
<dbReference type="GO" id="GO:0045869">
    <property type="term" value="P:negative regulation of single stranded viral RNA replication via double stranded DNA intermediate"/>
    <property type="evidence" value="ECO:0007669"/>
    <property type="project" value="TreeGrafter"/>
</dbReference>
<keyword evidence="13" id="KW-0391">Immunity</keyword>